<evidence type="ECO:0000313" key="4">
    <source>
        <dbReference type="EMBL" id="QDU26751.1"/>
    </source>
</evidence>
<dbReference type="KEGG" id="aagg:ETAA8_18320"/>
<dbReference type="Gene3D" id="3.10.580.10">
    <property type="entry name" value="CBS-domain"/>
    <property type="match status" value="2"/>
</dbReference>
<reference evidence="4 5" key="1">
    <citation type="submission" date="2019-02" db="EMBL/GenBank/DDBJ databases">
        <title>Deep-cultivation of Planctomycetes and their phenomic and genomic characterization uncovers novel biology.</title>
        <authorList>
            <person name="Wiegand S."/>
            <person name="Jogler M."/>
            <person name="Boedeker C."/>
            <person name="Pinto D."/>
            <person name="Vollmers J."/>
            <person name="Rivas-Marin E."/>
            <person name="Kohn T."/>
            <person name="Peeters S.H."/>
            <person name="Heuer A."/>
            <person name="Rast P."/>
            <person name="Oberbeckmann S."/>
            <person name="Bunk B."/>
            <person name="Jeske O."/>
            <person name="Meyerdierks A."/>
            <person name="Storesund J.E."/>
            <person name="Kallscheuer N."/>
            <person name="Luecker S."/>
            <person name="Lage O.M."/>
            <person name="Pohl T."/>
            <person name="Merkel B.J."/>
            <person name="Hornburger P."/>
            <person name="Mueller R.-W."/>
            <person name="Bruemmer F."/>
            <person name="Labrenz M."/>
            <person name="Spormann A.M."/>
            <person name="Op den Camp H."/>
            <person name="Overmann J."/>
            <person name="Amann R."/>
            <person name="Jetten M.S.M."/>
            <person name="Mascher T."/>
            <person name="Medema M.H."/>
            <person name="Devos D.P."/>
            <person name="Kaster A.-K."/>
            <person name="Ovreas L."/>
            <person name="Rohde M."/>
            <person name="Galperin M.Y."/>
            <person name="Jogler C."/>
        </authorList>
    </citation>
    <scope>NUCLEOTIDE SEQUENCE [LARGE SCALE GENOMIC DNA]</scope>
    <source>
        <strain evidence="4 5">ETA_A8</strain>
    </source>
</reference>
<dbReference type="CDD" id="cd02205">
    <property type="entry name" value="CBS_pair_SF"/>
    <property type="match status" value="1"/>
</dbReference>
<dbReference type="PANTHER" id="PTHR48108:SF26">
    <property type="entry name" value="CBS DOMAIN-CONTAINING PROTEIN DDB_G0289609"/>
    <property type="match status" value="1"/>
</dbReference>
<dbReference type="EMBL" id="CP036274">
    <property type="protein sequence ID" value="QDU26751.1"/>
    <property type="molecule type" value="Genomic_DNA"/>
</dbReference>
<dbReference type="RefSeq" id="WP_145087566.1">
    <property type="nucleotide sequence ID" value="NZ_CP036274.1"/>
</dbReference>
<evidence type="ECO:0000259" key="3">
    <source>
        <dbReference type="PROSITE" id="PS51371"/>
    </source>
</evidence>
<dbReference type="PANTHER" id="PTHR48108">
    <property type="entry name" value="CBS DOMAIN-CONTAINING PROTEIN CBSX2, CHLOROPLASTIC"/>
    <property type="match status" value="1"/>
</dbReference>
<dbReference type="SMART" id="SM00116">
    <property type="entry name" value="CBS"/>
    <property type="match status" value="2"/>
</dbReference>
<dbReference type="SUPFAM" id="SSF54631">
    <property type="entry name" value="CBS-domain pair"/>
    <property type="match status" value="1"/>
</dbReference>
<keyword evidence="2" id="KW-0129">CBS domain</keyword>
<dbReference type="OrthoDB" id="213170at2"/>
<proteinExistence type="predicted"/>
<evidence type="ECO:0000256" key="2">
    <source>
        <dbReference type="PROSITE-ProRule" id="PRU00703"/>
    </source>
</evidence>
<sequence>MTTFASTIATQAMMLRPLTAADLMTHDPLSFDKYTPIQKASALLQLHALEAAPVVDELGRLAGVVTLAACAAWDEFTLRSSPQSFVEQSHDWTSVTEIAHPAVESTRRTTPVHEVVNRLMQGPVRRLYVINDRNELVGVISMPDVLLHLTKSGHPRSAEPACSC</sequence>
<name>A0A517Y974_9BACT</name>
<keyword evidence="5" id="KW-1185">Reference proteome</keyword>
<dbReference type="InterPro" id="IPR046342">
    <property type="entry name" value="CBS_dom_sf"/>
</dbReference>
<gene>
    <name evidence="4" type="ORF">ETAA8_18320</name>
</gene>
<feature type="domain" description="CBS" evidence="3">
    <location>
        <begin position="24"/>
        <end position="81"/>
    </location>
</feature>
<keyword evidence="1" id="KW-0677">Repeat</keyword>
<dbReference type="AlphaFoldDB" id="A0A517Y974"/>
<dbReference type="InterPro" id="IPR051462">
    <property type="entry name" value="CBS_domain-containing"/>
</dbReference>
<evidence type="ECO:0000256" key="1">
    <source>
        <dbReference type="ARBA" id="ARBA00022737"/>
    </source>
</evidence>
<dbReference type="Proteomes" id="UP000315017">
    <property type="component" value="Chromosome"/>
</dbReference>
<protein>
    <submittedName>
        <fullName evidence="4">CBS domain protein</fullName>
    </submittedName>
</protein>
<feature type="domain" description="CBS" evidence="3">
    <location>
        <begin position="99"/>
        <end position="156"/>
    </location>
</feature>
<dbReference type="PROSITE" id="PS51371">
    <property type="entry name" value="CBS"/>
    <property type="match status" value="2"/>
</dbReference>
<accession>A0A517Y974</accession>
<dbReference type="InterPro" id="IPR000644">
    <property type="entry name" value="CBS_dom"/>
</dbReference>
<organism evidence="4 5">
    <name type="scientific">Anatilimnocola aggregata</name>
    <dbReference type="NCBI Taxonomy" id="2528021"/>
    <lineage>
        <taxon>Bacteria</taxon>
        <taxon>Pseudomonadati</taxon>
        <taxon>Planctomycetota</taxon>
        <taxon>Planctomycetia</taxon>
        <taxon>Pirellulales</taxon>
        <taxon>Pirellulaceae</taxon>
        <taxon>Anatilimnocola</taxon>
    </lineage>
</organism>
<evidence type="ECO:0000313" key="5">
    <source>
        <dbReference type="Proteomes" id="UP000315017"/>
    </source>
</evidence>
<dbReference type="Pfam" id="PF00571">
    <property type="entry name" value="CBS"/>
    <property type="match status" value="2"/>
</dbReference>